<organism evidence="2 3">
    <name type="scientific">Paenibacillus flagellatus</name>
    <dbReference type="NCBI Taxonomy" id="2211139"/>
    <lineage>
        <taxon>Bacteria</taxon>
        <taxon>Bacillati</taxon>
        <taxon>Bacillota</taxon>
        <taxon>Bacilli</taxon>
        <taxon>Bacillales</taxon>
        <taxon>Paenibacillaceae</taxon>
        <taxon>Paenibacillus</taxon>
    </lineage>
</organism>
<dbReference type="AlphaFoldDB" id="A0A2V5K3I5"/>
<keyword evidence="3" id="KW-1185">Reference proteome</keyword>
<feature type="region of interest" description="Disordered" evidence="1">
    <location>
        <begin position="65"/>
        <end position="84"/>
    </location>
</feature>
<reference evidence="2 3" key="1">
    <citation type="submission" date="2018-05" db="EMBL/GenBank/DDBJ databases">
        <title>Paenibacillus flagellatus sp. nov., isolated from selenium mineral soil.</title>
        <authorList>
            <person name="Dai X."/>
        </authorList>
    </citation>
    <scope>NUCLEOTIDE SEQUENCE [LARGE SCALE GENOMIC DNA]</scope>
    <source>
        <strain evidence="2 3">DXL2</strain>
    </source>
</reference>
<sequence>MFPKTIEYYQNELTRMLEGERYGEAVRMLRFLLQCRHDDPQYKEEWQSLLGWLTVTFPEEVEAALGENRQDSDENGDEETESDMLRRHVRAKAAGDSKFTDKLLDMLAPHAPIEKQMMALEQIAHLDKRTVGERLKRWLTESRLHPLVQFRALQVLRSIQESGEIEIRKLGQTMRLAIAETPLAYEDYPERIRSVLDRVREVAESNQPGMIGFADETWRDFLAFVYGTSVYEELLAVDETGRDVWAAALHHTVQETAFGSADEEELAEWYGLTGAPGKAYHKALQVIKLFATVSNPGDS</sequence>
<feature type="compositionally biased region" description="Acidic residues" evidence="1">
    <location>
        <begin position="73"/>
        <end position="82"/>
    </location>
</feature>
<proteinExistence type="predicted"/>
<dbReference type="Proteomes" id="UP000247476">
    <property type="component" value="Unassembled WGS sequence"/>
</dbReference>
<protein>
    <submittedName>
        <fullName evidence="2">Uncharacterized protein</fullName>
    </submittedName>
</protein>
<name>A0A2V5K3I5_9BACL</name>
<evidence type="ECO:0000313" key="2">
    <source>
        <dbReference type="EMBL" id="PYI52193.1"/>
    </source>
</evidence>
<evidence type="ECO:0000256" key="1">
    <source>
        <dbReference type="SAM" id="MobiDB-lite"/>
    </source>
</evidence>
<accession>A0A2V5K3I5</accession>
<gene>
    <name evidence="2" type="ORF">DLM86_22230</name>
</gene>
<dbReference type="EMBL" id="QJVJ01000010">
    <property type="protein sequence ID" value="PYI52193.1"/>
    <property type="molecule type" value="Genomic_DNA"/>
</dbReference>
<dbReference type="RefSeq" id="WP_146250271.1">
    <property type="nucleotide sequence ID" value="NZ_QJVJ01000010.1"/>
</dbReference>
<comment type="caution">
    <text evidence="2">The sequence shown here is derived from an EMBL/GenBank/DDBJ whole genome shotgun (WGS) entry which is preliminary data.</text>
</comment>
<dbReference type="OrthoDB" id="2677436at2"/>
<dbReference type="SUPFAM" id="SSF116965">
    <property type="entry name" value="Hypothetical protein MPN330"/>
    <property type="match status" value="1"/>
</dbReference>
<evidence type="ECO:0000313" key="3">
    <source>
        <dbReference type="Proteomes" id="UP000247476"/>
    </source>
</evidence>